<comment type="subcellular location">
    <subcellularLocation>
        <location evidence="1">Nucleus</location>
    </subcellularLocation>
</comment>
<dbReference type="CDD" id="cd18919">
    <property type="entry name" value="bHLH_AtBPE_like"/>
    <property type="match status" value="1"/>
</dbReference>
<evidence type="ECO:0000256" key="1">
    <source>
        <dbReference type="ARBA" id="ARBA00004123"/>
    </source>
</evidence>
<organism evidence="7 8">
    <name type="scientific">Erythranthe guttata</name>
    <name type="common">Yellow monkey flower</name>
    <name type="synonym">Mimulus guttatus</name>
    <dbReference type="NCBI Taxonomy" id="4155"/>
    <lineage>
        <taxon>Eukaryota</taxon>
        <taxon>Viridiplantae</taxon>
        <taxon>Streptophyta</taxon>
        <taxon>Embryophyta</taxon>
        <taxon>Tracheophyta</taxon>
        <taxon>Spermatophyta</taxon>
        <taxon>Magnoliopsida</taxon>
        <taxon>eudicotyledons</taxon>
        <taxon>Gunneridae</taxon>
        <taxon>Pentapetalae</taxon>
        <taxon>asterids</taxon>
        <taxon>lamiids</taxon>
        <taxon>Lamiales</taxon>
        <taxon>Phrymaceae</taxon>
        <taxon>Erythranthe</taxon>
    </lineage>
</organism>
<evidence type="ECO:0000256" key="3">
    <source>
        <dbReference type="ARBA" id="ARBA00023163"/>
    </source>
</evidence>
<keyword evidence="4" id="KW-0539">Nucleus</keyword>
<dbReference type="Proteomes" id="UP000030748">
    <property type="component" value="Unassembled WGS sequence"/>
</dbReference>
<evidence type="ECO:0000259" key="6">
    <source>
        <dbReference type="PROSITE" id="PS50888"/>
    </source>
</evidence>
<dbReference type="EMBL" id="KI632119">
    <property type="protein sequence ID" value="EYU24480.1"/>
    <property type="molecule type" value="Genomic_DNA"/>
</dbReference>
<feature type="compositionally biased region" description="Basic residues" evidence="5">
    <location>
        <begin position="31"/>
        <end position="40"/>
    </location>
</feature>
<gene>
    <name evidence="7" type="ORF">MIMGU_mgv1a018481mg</name>
</gene>
<dbReference type="Pfam" id="PF00010">
    <property type="entry name" value="HLH"/>
    <property type="match status" value="1"/>
</dbReference>
<evidence type="ECO:0000313" key="8">
    <source>
        <dbReference type="Proteomes" id="UP000030748"/>
    </source>
</evidence>
<dbReference type="PANTHER" id="PTHR12565">
    <property type="entry name" value="STEROL REGULATORY ELEMENT-BINDING PROTEIN"/>
    <property type="match status" value="1"/>
</dbReference>
<dbReference type="AlphaFoldDB" id="A0A022QDC5"/>
<evidence type="ECO:0000256" key="2">
    <source>
        <dbReference type="ARBA" id="ARBA00023015"/>
    </source>
</evidence>
<feature type="region of interest" description="Disordered" evidence="5">
    <location>
        <begin position="1"/>
        <end position="78"/>
    </location>
</feature>
<proteinExistence type="predicted"/>
<dbReference type="InterPro" id="IPR011598">
    <property type="entry name" value="bHLH_dom"/>
</dbReference>
<evidence type="ECO:0000256" key="5">
    <source>
        <dbReference type="SAM" id="MobiDB-lite"/>
    </source>
</evidence>
<dbReference type="FunFam" id="4.10.280.10:FF:000002">
    <property type="entry name" value="Basic helix-loop-helix transcription factor"/>
    <property type="match status" value="1"/>
</dbReference>
<dbReference type="GO" id="GO:0005634">
    <property type="term" value="C:nucleus"/>
    <property type="evidence" value="ECO:0000318"/>
    <property type="project" value="GO_Central"/>
</dbReference>
<dbReference type="eggNOG" id="ENOG502R2X6">
    <property type="taxonomic scope" value="Eukaryota"/>
</dbReference>
<feature type="compositionally biased region" description="Polar residues" evidence="5">
    <location>
        <begin position="21"/>
        <end position="30"/>
    </location>
</feature>
<keyword evidence="2" id="KW-0805">Transcription regulation</keyword>
<dbReference type="InterPro" id="IPR024097">
    <property type="entry name" value="bHLH_ZIP_TF"/>
</dbReference>
<dbReference type="PANTHER" id="PTHR12565:SF431">
    <property type="entry name" value="TRANSCRIPTION FACTOR BHLH137"/>
    <property type="match status" value="1"/>
</dbReference>
<dbReference type="GO" id="GO:0003700">
    <property type="term" value="F:DNA-binding transcription factor activity"/>
    <property type="evidence" value="ECO:0000318"/>
    <property type="project" value="GO_Central"/>
</dbReference>
<dbReference type="Gene3D" id="4.10.280.10">
    <property type="entry name" value="Helix-loop-helix DNA-binding domain"/>
    <property type="match status" value="1"/>
</dbReference>
<dbReference type="PROSITE" id="PS50888">
    <property type="entry name" value="BHLH"/>
    <property type="match status" value="1"/>
</dbReference>
<feature type="domain" description="BHLH" evidence="6">
    <location>
        <begin position="69"/>
        <end position="119"/>
    </location>
</feature>
<feature type="non-terminal residue" evidence="7">
    <location>
        <position position="1"/>
    </location>
</feature>
<dbReference type="GO" id="GO:0046983">
    <property type="term" value="F:protein dimerization activity"/>
    <property type="evidence" value="ECO:0007669"/>
    <property type="project" value="InterPro"/>
</dbReference>
<reference evidence="7 8" key="1">
    <citation type="journal article" date="2013" name="Proc. Natl. Acad. Sci. U.S.A.">
        <title>Fine-scale variation in meiotic recombination in Mimulus inferred from population shotgun sequencing.</title>
        <authorList>
            <person name="Hellsten U."/>
            <person name="Wright K.M."/>
            <person name="Jenkins J."/>
            <person name="Shu S."/>
            <person name="Yuan Y."/>
            <person name="Wessler S.R."/>
            <person name="Schmutz J."/>
            <person name="Willis J.H."/>
            <person name="Rokhsar D.S."/>
        </authorList>
    </citation>
    <scope>NUCLEOTIDE SEQUENCE [LARGE SCALE GENOMIC DNA]</scope>
    <source>
        <strain evidence="8">cv. DUN x IM62</strain>
    </source>
</reference>
<name>A0A022QDC5_ERYGU</name>
<dbReference type="InterPro" id="IPR036638">
    <property type="entry name" value="HLH_DNA-bd_sf"/>
</dbReference>
<dbReference type="SMART" id="SM00353">
    <property type="entry name" value="HLH"/>
    <property type="match status" value="1"/>
</dbReference>
<evidence type="ECO:0000313" key="7">
    <source>
        <dbReference type="EMBL" id="EYU24480.1"/>
    </source>
</evidence>
<evidence type="ECO:0000256" key="4">
    <source>
        <dbReference type="ARBA" id="ARBA00023242"/>
    </source>
</evidence>
<keyword evidence="8" id="KW-1185">Reference proteome</keyword>
<feature type="compositionally biased region" description="Basic and acidic residues" evidence="5">
    <location>
        <begin position="41"/>
        <end position="59"/>
    </location>
</feature>
<sequence length="221" mass="25867">YYYNKHTPNPIPMNKNRKSSPKQTSSPNSAHSKKKQKKKRENNGEEKKKKNQEEEEKKGYIHVRARRGQATDRHSLAERVRRERISERMKLLQSLVPACHKVTGKALMLDEIIHYVQSLQNQVEFLSMKLASVNPLFYDFGMDLESSFMVGHIQQNLTPLPSMKECIMDNSVNSLLLQQPQINPLNNAVPQGHRQVLWEEEDQRQRIINQTENFNTFYSLH</sequence>
<dbReference type="SUPFAM" id="SSF47459">
    <property type="entry name" value="HLH, helix-loop-helix DNA-binding domain"/>
    <property type="match status" value="1"/>
</dbReference>
<feature type="compositionally biased region" description="Basic and acidic residues" evidence="5">
    <location>
        <begin position="69"/>
        <end position="78"/>
    </location>
</feature>
<accession>A0A022QDC5</accession>
<dbReference type="STRING" id="4155.A0A022QDC5"/>
<protein>
    <recommendedName>
        <fullName evidence="6">BHLH domain-containing protein</fullName>
    </recommendedName>
</protein>
<keyword evidence="3" id="KW-0804">Transcription</keyword>